<dbReference type="EMBL" id="KY075656">
    <property type="protein sequence ID" value="AQZ20443.1"/>
    <property type="molecule type" value="Genomic_DNA"/>
</dbReference>
<gene>
    <name evidence="1" type="ORF">H13_00040</name>
</gene>
<name>A0A1U9XG23_ECOLX</name>
<evidence type="ECO:0000313" key="1">
    <source>
        <dbReference type="EMBL" id="AQZ20443.1"/>
    </source>
</evidence>
<keyword evidence="1" id="KW-0614">Plasmid</keyword>
<reference evidence="1" key="1">
    <citation type="submission" date="2016-10" db="EMBL/GenBank/DDBJ databases">
        <authorList>
            <person name="Sun J."/>
        </authorList>
    </citation>
    <scope>NUCLEOTIDE SEQUENCE</scope>
    <source>
        <strain evidence="1">WH13</strain>
        <plasmid evidence="1">pWH13-4</plasmid>
    </source>
</reference>
<protein>
    <submittedName>
        <fullName evidence="1">Uncharacterized protein</fullName>
    </submittedName>
</protein>
<organism evidence="1">
    <name type="scientific">Escherichia coli</name>
    <dbReference type="NCBI Taxonomy" id="562"/>
    <lineage>
        <taxon>Bacteria</taxon>
        <taxon>Pseudomonadati</taxon>
        <taxon>Pseudomonadota</taxon>
        <taxon>Gammaproteobacteria</taxon>
        <taxon>Enterobacterales</taxon>
        <taxon>Enterobacteriaceae</taxon>
        <taxon>Escherichia</taxon>
    </lineage>
</organism>
<sequence>MTGTRMYGIGDGVDEEHVDAYCCPSVKSQHQEDSACNSNCAAGLIISPRIIIHIPNLVLVGVYLLKPTKRRTIKVCPRTVRMYANAQISGVFPDIVRTGSEVHFCRCPDTGLALASVPIRCVRALGGKLKVTQLSSTGYLGQFDFCAIARMEMLRILITAR</sequence>
<geneLocation type="plasmid" evidence="1">
    <name>pWH13-4</name>
</geneLocation>
<proteinExistence type="predicted"/>
<dbReference type="AlphaFoldDB" id="A0A1U9XG23"/>
<accession>A0A1U9XG23</accession>